<dbReference type="SUPFAM" id="SSF46579">
    <property type="entry name" value="Prefoldin"/>
    <property type="match status" value="1"/>
</dbReference>
<dbReference type="InterPro" id="IPR002777">
    <property type="entry name" value="PFD_beta-like"/>
</dbReference>
<dbReference type="GO" id="GO:0051087">
    <property type="term" value="F:protein-folding chaperone binding"/>
    <property type="evidence" value="ECO:0007669"/>
    <property type="project" value="TreeGrafter"/>
</dbReference>
<dbReference type="GO" id="GO:0006457">
    <property type="term" value="P:protein folding"/>
    <property type="evidence" value="ECO:0007669"/>
    <property type="project" value="InterPro"/>
</dbReference>
<comment type="similarity">
    <text evidence="1">Belongs to the prefoldin subunit beta family.</text>
</comment>
<evidence type="ECO:0008006" key="6">
    <source>
        <dbReference type="Google" id="ProtNLM"/>
    </source>
</evidence>
<feature type="non-terminal residue" evidence="3">
    <location>
        <position position="87"/>
    </location>
</feature>
<dbReference type="EnsemblMetazoa" id="CapteT78564">
    <property type="protein sequence ID" value="CapteP78564"/>
    <property type="gene ID" value="CapteG78564"/>
</dbReference>
<dbReference type="InterPro" id="IPR009053">
    <property type="entry name" value="Prefoldin"/>
</dbReference>
<dbReference type="EMBL" id="KB309928">
    <property type="protein sequence ID" value="ELT93013.1"/>
    <property type="molecule type" value="Genomic_DNA"/>
</dbReference>
<dbReference type="PANTHER" id="PTHR21431">
    <property type="entry name" value="PREFOLDIN SUBUNIT 6"/>
    <property type="match status" value="1"/>
</dbReference>
<reference evidence="3 5" key="2">
    <citation type="journal article" date="2013" name="Nature">
        <title>Insights into bilaterian evolution from three spiralian genomes.</title>
        <authorList>
            <person name="Simakov O."/>
            <person name="Marletaz F."/>
            <person name="Cho S.J."/>
            <person name="Edsinger-Gonzales E."/>
            <person name="Havlak P."/>
            <person name="Hellsten U."/>
            <person name="Kuo D.H."/>
            <person name="Larsson T."/>
            <person name="Lv J."/>
            <person name="Arendt D."/>
            <person name="Savage R."/>
            <person name="Osoegawa K."/>
            <person name="de Jong P."/>
            <person name="Grimwood J."/>
            <person name="Chapman J.A."/>
            <person name="Shapiro H."/>
            <person name="Aerts A."/>
            <person name="Otillar R.P."/>
            <person name="Terry A.Y."/>
            <person name="Boore J.L."/>
            <person name="Grigoriev I.V."/>
            <person name="Lindberg D.R."/>
            <person name="Seaver E.C."/>
            <person name="Weisblat D.A."/>
            <person name="Putnam N.H."/>
            <person name="Rokhsar D.S."/>
        </authorList>
    </citation>
    <scope>NUCLEOTIDE SEQUENCE</scope>
    <source>
        <strain evidence="3 5">I ESC-2004</strain>
    </source>
</reference>
<dbReference type="PANTHER" id="PTHR21431:SF0">
    <property type="entry name" value="PREFOLDIN SUBUNIT 6"/>
    <property type="match status" value="1"/>
</dbReference>
<proteinExistence type="inferred from homology"/>
<dbReference type="Pfam" id="PF01920">
    <property type="entry name" value="Prefoldin_2"/>
    <property type="match status" value="1"/>
</dbReference>
<gene>
    <name evidence="3" type="ORF">CAPTEDRAFT_78564</name>
</gene>
<dbReference type="Gene3D" id="1.10.287.370">
    <property type="match status" value="1"/>
</dbReference>
<evidence type="ECO:0000256" key="1">
    <source>
        <dbReference type="ARBA" id="ARBA00008045"/>
    </source>
</evidence>
<protein>
    <recommendedName>
        <fullName evidence="6">Prefoldin subunit 6</fullName>
    </recommendedName>
</protein>
<organism evidence="3">
    <name type="scientific">Capitella teleta</name>
    <name type="common">Polychaete worm</name>
    <dbReference type="NCBI Taxonomy" id="283909"/>
    <lineage>
        <taxon>Eukaryota</taxon>
        <taxon>Metazoa</taxon>
        <taxon>Spiralia</taxon>
        <taxon>Lophotrochozoa</taxon>
        <taxon>Annelida</taxon>
        <taxon>Polychaeta</taxon>
        <taxon>Sedentaria</taxon>
        <taxon>Scolecida</taxon>
        <taxon>Capitellidae</taxon>
        <taxon>Capitella</taxon>
    </lineage>
</organism>
<dbReference type="EMBL" id="AMQN01002744">
    <property type="status" value="NOT_ANNOTATED_CDS"/>
    <property type="molecule type" value="Genomic_DNA"/>
</dbReference>
<dbReference type="GO" id="GO:0051131">
    <property type="term" value="P:chaperone-mediated protein complex assembly"/>
    <property type="evidence" value="ECO:0007669"/>
    <property type="project" value="TreeGrafter"/>
</dbReference>
<dbReference type="AlphaFoldDB" id="R7TGT2"/>
<evidence type="ECO:0000313" key="5">
    <source>
        <dbReference type="Proteomes" id="UP000014760"/>
    </source>
</evidence>
<keyword evidence="5" id="KW-1185">Reference proteome</keyword>
<dbReference type="OMA" id="IGPTLIK"/>
<keyword evidence="2" id="KW-0143">Chaperone</keyword>
<dbReference type="FunCoup" id="R7TGT2">
    <property type="interactions" value="1674"/>
</dbReference>
<dbReference type="Proteomes" id="UP000014760">
    <property type="component" value="Unassembled WGS sequence"/>
</dbReference>
<reference evidence="4" key="3">
    <citation type="submission" date="2015-06" db="UniProtKB">
        <authorList>
            <consortium name="EnsemblMetazoa"/>
        </authorList>
    </citation>
    <scope>IDENTIFICATION</scope>
</reference>
<evidence type="ECO:0000256" key="2">
    <source>
        <dbReference type="ARBA" id="ARBA00023186"/>
    </source>
</evidence>
<evidence type="ECO:0000313" key="4">
    <source>
        <dbReference type="EnsemblMetazoa" id="CapteP78564"/>
    </source>
</evidence>
<dbReference type="STRING" id="283909.R7TGT2"/>
<name>R7TGT2_CAPTE</name>
<dbReference type="GO" id="GO:0016272">
    <property type="term" value="C:prefoldin complex"/>
    <property type="evidence" value="ECO:0007669"/>
    <property type="project" value="InterPro"/>
</dbReference>
<reference evidence="5" key="1">
    <citation type="submission" date="2012-12" db="EMBL/GenBank/DDBJ databases">
        <authorList>
            <person name="Hellsten U."/>
            <person name="Grimwood J."/>
            <person name="Chapman J.A."/>
            <person name="Shapiro H."/>
            <person name="Aerts A."/>
            <person name="Otillar R.P."/>
            <person name="Terry A.Y."/>
            <person name="Boore J.L."/>
            <person name="Simakov O."/>
            <person name="Marletaz F."/>
            <person name="Cho S.-J."/>
            <person name="Edsinger-Gonzales E."/>
            <person name="Havlak P."/>
            <person name="Kuo D.-H."/>
            <person name="Larsson T."/>
            <person name="Lv J."/>
            <person name="Arendt D."/>
            <person name="Savage R."/>
            <person name="Osoegawa K."/>
            <person name="de Jong P."/>
            <person name="Lindberg D.R."/>
            <person name="Seaver E.C."/>
            <person name="Weisblat D.A."/>
            <person name="Putnam N.H."/>
            <person name="Grigoriev I.V."/>
            <person name="Rokhsar D.S."/>
        </authorList>
    </citation>
    <scope>NUCLEOTIDE SEQUENCE</scope>
    <source>
        <strain evidence="5">I ESC-2004</strain>
    </source>
</reference>
<dbReference type="OrthoDB" id="248120at2759"/>
<dbReference type="HOGENOM" id="CLU_125172_2_1_1"/>
<dbReference type="GO" id="GO:0051082">
    <property type="term" value="F:unfolded protein binding"/>
    <property type="evidence" value="ECO:0007669"/>
    <property type="project" value="InterPro"/>
</dbReference>
<dbReference type="FunFam" id="1.10.287.370:FF:000003">
    <property type="entry name" value="Prefoldin subunit 6"/>
    <property type="match status" value="1"/>
</dbReference>
<evidence type="ECO:0000313" key="3">
    <source>
        <dbReference type="EMBL" id="ELT93013.1"/>
    </source>
</evidence>
<sequence>MAEGLQKRLQSELEKYKATQSEFQKCAGTRQKLDAQLNENTMVKDELDRLEPDAKVYKMMGPVLINQDLDEAKQTVGKRIDYINGEM</sequence>
<dbReference type="CDD" id="cd23161">
    <property type="entry name" value="Prefoldin_6"/>
    <property type="match status" value="1"/>
</dbReference>
<accession>R7TGT2</accession>
<dbReference type="GO" id="GO:0005737">
    <property type="term" value="C:cytoplasm"/>
    <property type="evidence" value="ECO:0007669"/>
    <property type="project" value="TreeGrafter"/>
</dbReference>